<gene>
    <name evidence="6" type="ORF">TALK_17825</name>
</gene>
<evidence type="ECO:0000313" key="7">
    <source>
        <dbReference type="Proteomes" id="UP000193396"/>
    </source>
</evidence>
<dbReference type="EMBL" id="JFKB01000015">
    <property type="protein sequence ID" value="OSQ45322.1"/>
    <property type="molecule type" value="Genomic_DNA"/>
</dbReference>
<reference evidence="6 7" key="1">
    <citation type="submission" date="2014-03" db="EMBL/GenBank/DDBJ databases">
        <title>The draft genome sequence of Thalassospira alkalitolerans JCM 18968.</title>
        <authorList>
            <person name="Lai Q."/>
            <person name="Shao Z."/>
        </authorList>
    </citation>
    <scope>NUCLEOTIDE SEQUENCE [LARGE SCALE GENOMIC DNA]</scope>
    <source>
        <strain evidence="6 7">JCM 18968</strain>
    </source>
</reference>
<proteinExistence type="inferred from homology"/>
<organism evidence="6 7">
    <name type="scientific">Thalassospira alkalitolerans</name>
    <dbReference type="NCBI Taxonomy" id="1293890"/>
    <lineage>
        <taxon>Bacteria</taxon>
        <taxon>Pseudomonadati</taxon>
        <taxon>Pseudomonadota</taxon>
        <taxon>Alphaproteobacteria</taxon>
        <taxon>Rhodospirillales</taxon>
        <taxon>Thalassospiraceae</taxon>
        <taxon>Thalassospira</taxon>
    </lineage>
</organism>
<dbReference type="Gene3D" id="3.90.1150.10">
    <property type="entry name" value="Aspartate Aminotransferase, domain 1"/>
    <property type="match status" value="1"/>
</dbReference>
<dbReference type="InterPro" id="IPR015424">
    <property type="entry name" value="PyrdxlP-dep_Trfase"/>
</dbReference>
<evidence type="ECO:0000256" key="3">
    <source>
        <dbReference type="ARBA" id="ARBA00011881"/>
    </source>
</evidence>
<dbReference type="PANTHER" id="PTHR48097:SF5">
    <property type="entry name" value="LOW SPECIFICITY L-THREONINE ALDOLASE"/>
    <property type="match status" value="1"/>
</dbReference>
<protein>
    <submittedName>
        <fullName evidence="6">Threonine aldolase</fullName>
    </submittedName>
</protein>
<dbReference type="RefSeq" id="WP_085620504.1">
    <property type="nucleotide sequence ID" value="NZ_JFKB01000015.1"/>
</dbReference>
<comment type="caution">
    <text evidence="6">The sequence shown here is derived from an EMBL/GenBank/DDBJ whole genome shotgun (WGS) entry which is preliminary data.</text>
</comment>
<dbReference type="PANTHER" id="PTHR48097">
    <property type="entry name" value="L-THREONINE ALDOLASE-RELATED"/>
    <property type="match status" value="1"/>
</dbReference>
<name>A0A1Y2L7K9_9PROT</name>
<keyword evidence="7" id="KW-1185">Reference proteome</keyword>
<dbReference type="OrthoDB" id="9774495at2"/>
<dbReference type="Pfam" id="PF01212">
    <property type="entry name" value="Beta_elim_lyase"/>
    <property type="match status" value="1"/>
</dbReference>
<evidence type="ECO:0000256" key="2">
    <source>
        <dbReference type="ARBA" id="ARBA00006966"/>
    </source>
</evidence>
<dbReference type="STRING" id="1293890.TALK_17825"/>
<dbReference type="InterPro" id="IPR001597">
    <property type="entry name" value="ArAA_b-elim_lyase/Thr_aldolase"/>
</dbReference>
<evidence type="ECO:0000313" key="6">
    <source>
        <dbReference type="EMBL" id="OSQ45322.1"/>
    </source>
</evidence>
<comment type="similarity">
    <text evidence="2">Belongs to the threonine aldolase family.</text>
</comment>
<feature type="domain" description="Aromatic amino acid beta-eliminating lyase/threonine aldolase" evidence="5">
    <location>
        <begin position="3"/>
        <end position="293"/>
    </location>
</feature>
<dbReference type="InterPro" id="IPR015421">
    <property type="entry name" value="PyrdxlP-dep_Trfase_major"/>
</dbReference>
<dbReference type="SUPFAM" id="SSF53383">
    <property type="entry name" value="PLP-dependent transferases"/>
    <property type="match status" value="1"/>
</dbReference>
<evidence type="ECO:0000256" key="1">
    <source>
        <dbReference type="ARBA" id="ARBA00001933"/>
    </source>
</evidence>
<keyword evidence="4" id="KW-0663">Pyridoxal phosphate</keyword>
<dbReference type="Proteomes" id="UP000193396">
    <property type="component" value="Unassembled WGS sequence"/>
</dbReference>
<evidence type="ECO:0000259" key="5">
    <source>
        <dbReference type="Pfam" id="PF01212"/>
    </source>
</evidence>
<evidence type="ECO:0000256" key="4">
    <source>
        <dbReference type="ARBA" id="ARBA00022898"/>
    </source>
</evidence>
<dbReference type="InterPro" id="IPR015422">
    <property type="entry name" value="PyrdxlP-dep_Trfase_small"/>
</dbReference>
<comment type="cofactor">
    <cofactor evidence="1">
        <name>pyridoxal 5'-phosphate</name>
        <dbReference type="ChEBI" id="CHEBI:597326"/>
    </cofactor>
</comment>
<dbReference type="GO" id="GO:0006520">
    <property type="term" value="P:amino acid metabolic process"/>
    <property type="evidence" value="ECO:0007669"/>
    <property type="project" value="InterPro"/>
</dbReference>
<dbReference type="Gene3D" id="3.40.640.10">
    <property type="entry name" value="Type I PLP-dependent aspartate aminotransferase-like (Major domain)"/>
    <property type="match status" value="1"/>
</dbReference>
<accession>A0A1Y2L7K9</accession>
<dbReference type="GO" id="GO:0016829">
    <property type="term" value="F:lyase activity"/>
    <property type="evidence" value="ECO:0007669"/>
    <property type="project" value="InterPro"/>
</dbReference>
<dbReference type="AlphaFoldDB" id="A0A1Y2L7K9"/>
<comment type="subunit">
    <text evidence="3">Homotetramer.</text>
</comment>
<sequence length="341" mass="36325">MNFASDNVSPQCPEILDALNAEASGNAPAYGSDATSAQLDTAFSKLFDTDVAVVPVATGTAANCISLSALVSPFGGIVCHPEAHINEDESTGVAFFTGGAKLMPLDGPAAKLEAKSLDAFLASRVDRGVHSVAPECVAITQATELGTVYTAREVQTIGEICKKRDLRLFMDGARFANALAHLGCHPGDITWKAGVDAISFGATKNGAMAVDAIVLFDTSLRSKVEQARKRSGHLYSKHRYLASQLLAYIRGDVWLNNARHANGAAKTLCDMLVSHGATLAHNADANELFVKLAPELAQQLRDAGALFYPWPSLGEDIYRFVTAWNTEIAQIGLLNDRIAHK</sequence>